<accession>A0A016UZN3</accession>
<dbReference type="STRING" id="53326.A0A016UZN3"/>
<dbReference type="Proteomes" id="UP000024635">
    <property type="component" value="Unassembled WGS sequence"/>
</dbReference>
<dbReference type="AlphaFoldDB" id="A0A016UZN3"/>
<dbReference type="GO" id="GO:0031674">
    <property type="term" value="C:I band"/>
    <property type="evidence" value="ECO:0007669"/>
    <property type="project" value="TreeGrafter"/>
</dbReference>
<dbReference type="Gene3D" id="3.40.570.10">
    <property type="entry name" value="Extracellular Endonuclease, subunit A"/>
    <property type="match status" value="1"/>
</dbReference>
<name>A0A016UZN3_9BILA</name>
<dbReference type="GO" id="GO:0055120">
    <property type="term" value="C:striated muscle dense body"/>
    <property type="evidence" value="ECO:0007669"/>
    <property type="project" value="TreeGrafter"/>
</dbReference>
<comment type="caution">
    <text evidence="3">The sequence shown here is derived from an EMBL/GenBank/DDBJ whole genome shotgun (WGS) entry which is preliminary data.</text>
</comment>
<protein>
    <recommendedName>
        <fullName evidence="5">Type I phosphodiesterase / nucleotide pyrophosphatase</fullName>
    </recommendedName>
</protein>
<dbReference type="SUPFAM" id="SSF54060">
    <property type="entry name" value="His-Me finger endonucleases"/>
    <property type="match status" value="1"/>
</dbReference>
<dbReference type="InterPro" id="IPR002591">
    <property type="entry name" value="Phosphodiest/P_Trfase"/>
</dbReference>
<keyword evidence="2" id="KW-0325">Glycoprotein</keyword>
<dbReference type="SUPFAM" id="SSF53649">
    <property type="entry name" value="Alkaline phosphatase-like"/>
    <property type="match status" value="1"/>
</dbReference>
<keyword evidence="1" id="KW-0378">Hydrolase</keyword>
<organism evidence="3 4">
    <name type="scientific">Ancylostoma ceylanicum</name>
    <dbReference type="NCBI Taxonomy" id="53326"/>
    <lineage>
        <taxon>Eukaryota</taxon>
        <taxon>Metazoa</taxon>
        <taxon>Ecdysozoa</taxon>
        <taxon>Nematoda</taxon>
        <taxon>Chromadorea</taxon>
        <taxon>Rhabditida</taxon>
        <taxon>Rhabditina</taxon>
        <taxon>Rhabditomorpha</taxon>
        <taxon>Strongyloidea</taxon>
        <taxon>Ancylostomatidae</taxon>
        <taxon>Ancylostomatinae</taxon>
        <taxon>Ancylostoma</taxon>
    </lineage>
</organism>
<reference evidence="4" key="1">
    <citation type="journal article" date="2015" name="Nat. Genet.">
        <title>The genome and transcriptome of the zoonotic hookworm Ancylostoma ceylanicum identify infection-specific gene families.</title>
        <authorList>
            <person name="Schwarz E.M."/>
            <person name="Hu Y."/>
            <person name="Antoshechkin I."/>
            <person name="Miller M.M."/>
            <person name="Sternberg P.W."/>
            <person name="Aroian R.V."/>
        </authorList>
    </citation>
    <scope>NUCLEOTIDE SEQUENCE</scope>
    <source>
        <strain evidence="4">HY135</strain>
    </source>
</reference>
<gene>
    <name evidence="3" type="primary">Acey_s0023.g785</name>
    <name evidence="3" type="ORF">Y032_0023g785</name>
</gene>
<evidence type="ECO:0008006" key="5">
    <source>
        <dbReference type="Google" id="ProtNLM"/>
    </source>
</evidence>
<evidence type="ECO:0000313" key="3">
    <source>
        <dbReference type="EMBL" id="EYC19928.1"/>
    </source>
</evidence>
<dbReference type="InterPro" id="IPR044929">
    <property type="entry name" value="DNA/RNA_non-sp_Endonuclease_sf"/>
</dbReference>
<dbReference type="EMBL" id="JARK01001359">
    <property type="protein sequence ID" value="EYC19928.1"/>
    <property type="molecule type" value="Genomic_DNA"/>
</dbReference>
<dbReference type="PANTHER" id="PTHR10151">
    <property type="entry name" value="ECTONUCLEOTIDE PYROPHOSPHATASE/PHOSPHODIESTERASE"/>
    <property type="match status" value="1"/>
</dbReference>
<dbReference type="InterPro" id="IPR044925">
    <property type="entry name" value="His-Me_finger_sf"/>
</dbReference>
<proteinExistence type="predicted"/>
<dbReference type="Pfam" id="PF01663">
    <property type="entry name" value="Phosphodiest"/>
    <property type="match status" value="1"/>
</dbReference>
<dbReference type="GO" id="GO:0016787">
    <property type="term" value="F:hydrolase activity"/>
    <property type="evidence" value="ECO:0007669"/>
    <property type="project" value="UniProtKB-KW"/>
</dbReference>
<dbReference type="OrthoDB" id="415411at2759"/>
<keyword evidence="4" id="KW-1185">Reference proteome</keyword>
<dbReference type="Gene3D" id="3.40.720.10">
    <property type="entry name" value="Alkaline Phosphatase, subunit A"/>
    <property type="match status" value="1"/>
</dbReference>
<dbReference type="GO" id="GO:0016529">
    <property type="term" value="C:sarcoplasmic reticulum"/>
    <property type="evidence" value="ECO:0007669"/>
    <property type="project" value="TreeGrafter"/>
</dbReference>
<evidence type="ECO:0000313" key="4">
    <source>
        <dbReference type="Proteomes" id="UP000024635"/>
    </source>
</evidence>
<sequence>MVMEIYKVLPHNYLQPDYMIEYTDNSKADDVLQQVVDWLKMDSSDRPGLIMAYISEPDETGHKTKGPELDKTLTNLDESLENFLQKLKKDGLLCCVNIVIVSDHGMAETKDFFVLDHYFRLDGLILLGGTPTHIFKGNSTLSEKEMMEALTCKGADFIRVFTKSTMPLRLHFTNSTRIGDLVLIPRKDIRIMRNEEEVEKNEMCCAHGFDYITPDIHTIMFAQGPSFKKNVVLPPFQMVEYMNLWRKLLKLPQMETDGEPAFMDLALNTQDEYLKAGKPIPDIRKCSNPTSLDSAKLDKICGKCSADDKSAFQNWAKCDVGGVSTAIVLQSKISQLCFLAGCNDMALIRNSAEEAYTVTLLEVYSNDDNEQLLTSNCTYNILKPKEKCGHRTLSADGSELHFRSLSAVRGRVLANEYNLMTPWKAGFFKEIIKPLNDYTTKVVAKYNKVVSITGTAYDDNYDGQRSPTASNSSYPTHLYRILLTCGNEWSDEGAYCTNATDTKVLSFVFPHMRGNKNCLRQNDLLLQYTATIKQIETLTGIHFNFTNIPDVEQMLLKMHISTKIW</sequence>
<dbReference type="PANTHER" id="PTHR10151:SF114">
    <property type="entry name" value="ECTONUCLEOTIDE PYROPHOSPHATASE_PHOSPHODIESTERASE C27A7.3"/>
    <property type="match status" value="1"/>
</dbReference>
<evidence type="ECO:0000256" key="2">
    <source>
        <dbReference type="ARBA" id="ARBA00023180"/>
    </source>
</evidence>
<dbReference type="InterPro" id="IPR017850">
    <property type="entry name" value="Alkaline_phosphatase_core_sf"/>
</dbReference>
<evidence type="ECO:0000256" key="1">
    <source>
        <dbReference type="ARBA" id="ARBA00022801"/>
    </source>
</evidence>